<evidence type="ECO:0000256" key="5">
    <source>
        <dbReference type="RuleBase" id="RU004398"/>
    </source>
</evidence>
<proteinExistence type="inferred from homology"/>
<dbReference type="GO" id="GO:0005634">
    <property type="term" value="C:nucleus"/>
    <property type="evidence" value="ECO:0007669"/>
    <property type="project" value="UniProtKB-SubCell"/>
</dbReference>
<evidence type="ECO:0000313" key="6">
    <source>
        <dbReference type="EMBL" id="VDM56007.1"/>
    </source>
</evidence>
<comment type="subcellular location">
    <subcellularLocation>
        <location evidence="1">Nucleus</location>
    </subcellularLocation>
</comment>
<keyword evidence="7" id="KW-1185">Reference proteome</keyword>
<sequence length="200" mass="22804">MVLCYICIQFRRLKRMSPGCSRLYELQPDPYDVTQRRALRICLFTDVKNAYELRNKLRSGEIDAAMIRAELVLQLFVVLAAANRAVHQAAHNRLATRSLSAELVYSLSPTRNISDSLVTFGIADTSKNVLVCIFDDKDGSVMKKLAKQIDGKPETLDKLSSIMDFGLIQKVIFKITRFLVCKQYRRKMNRCKVHGDEQAV</sequence>
<keyword evidence="3" id="KW-0819">tRNA processing</keyword>
<organism evidence="8">
    <name type="scientific">Angiostrongylus costaricensis</name>
    <name type="common">Nematode worm</name>
    <dbReference type="NCBI Taxonomy" id="334426"/>
    <lineage>
        <taxon>Eukaryota</taxon>
        <taxon>Metazoa</taxon>
        <taxon>Ecdysozoa</taxon>
        <taxon>Nematoda</taxon>
        <taxon>Chromadorea</taxon>
        <taxon>Rhabditida</taxon>
        <taxon>Rhabditina</taxon>
        <taxon>Rhabditomorpha</taxon>
        <taxon>Strongyloidea</taxon>
        <taxon>Metastrongylidae</taxon>
        <taxon>Angiostrongylus</taxon>
    </lineage>
</organism>
<dbReference type="OMA" id="ICIQFRR"/>
<dbReference type="GO" id="GO:0000408">
    <property type="term" value="C:EKC/KEOPS complex"/>
    <property type="evidence" value="ECO:0007669"/>
    <property type="project" value="TreeGrafter"/>
</dbReference>
<dbReference type="Gene3D" id="3.30.2380.10">
    <property type="entry name" value="CGI121/TPRKB"/>
    <property type="match status" value="1"/>
</dbReference>
<name>A0A0R3PJ24_ANGCS</name>
<reference evidence="6 7" key="2">
    <citation type="submission" date="2018-11" db="EMBL/GenBank/DDBJ databases">
        <authorList>
            <consortium name="Pathogen Informatics"/>
        </authorList>
    </citation>
    <scope>NUCLEOTIDE SEQUENCE [LARGE SCALE GENOMIC DNA]</scope>
    <source>
        <strain evidence="6 7">Costa Rica</strain>
    </source>
</reference>
<dbReference type="InterPro" id="IPR013926">
    <property type="entry name" value="CGI121/TPRKB"/>
</dbReference>
<evidence type="ECO:0000256" key="3">
    <source>
        <dbReference type="ARBA" id="ARBA00022694"/>
    </source>
</evidence>
<dbReference type="PANTHER" id="PTHR15840:SF10">
    <property type="entry name" value="EKC_KEOPS COMPLEX SUBUNIT TPRKB"/>
    <property type="match status" value="1"/>
</dbReference>
<dbReference type="WBParaSite" id="ACOC_0000442101-mRNA-1">
    <property type="protein sequence ID" value="ACOC_0000442101-mRNA-1"/>
    <property type="gene ID" value="ACOC_0000442101"/>
</dbReference>
<evidence type="ECO:0000256" key="4">
    <source>
        <dbReference type="ARBA" id="ARBA00023242"/>
    </source>
</evidence>
<dbReference type="GO" id="GO:0005829">
    <property type="term" value="C:cytosol"/>
    <property type="evidence" value="ECO:0007669"/>
    <property type="project" value="TreeGrafter"/>
</dbReference>
<gene>
    <name evidence="6" type="ORF">ACOC_LOCUS4422</name>
</gene>
<reference evidence="8" key="1">
    <citation type="submission" date="2016-04" db="UniProtKB">
        <authorList>
            <consortium name="WormBaseParasite"/>
        </authorList>
    </citation>
    <scope>IDENTIFICATION</scope>
</reference>
<evidence type="ECO:0000256" key="1">
    <source>
        <dbReference type="ARBA" id="ARBA00004123"/>
    </source>
</evidence>
<dbReference type="PANTHER" id="PTHR15840">
    <property type="entry name" value="CGI-121 FAMILY MEMBER"/>
    <property type="match status" value="1"/>
</dbReference>
<dbReference type="Pfam" id="PF08617">
    <property type="entry name" value="CGI-121"/>
    <property type="match status" value="1"/>
</dbReference>
<dbReference type="SUPFAM" id="SSF143870">
    <property type="entry name" value="PF0523-like"/>
    <property type="match status" value="1"/>
</dbReference>
<dbReference type="EMBL" id="UYYA01003815">
    <property type="protein sequence ID" value="VDM56007.1"/>
    <property type="molecule type" value="Genomic_DNA"/>
</dbReference>
<protein>
    <submittedName>
        <fullName evidence="8">Protein kinase domain-containing protein</fullName>
    </submittedName>
</protein>
<dbReference type="Proteomes" id="UP000267027">
    <property type="component" value="Unassembled WGS sequence"/>
</dbReference>
<dbReference type="AlphaFoldDB" id="A0A0R3PJ24"/>
<dbReference type="InterPro" id="IPR036504">
    <property type="entry name" value="CGI121/TPRKB_sf"/>
</dbReference>
<comment type="similarity">
    <text evidence="2 5">Belongs to the CGI121/TPRKB family.</text>
</comment>
<keyword evidence="4 5" id="KW-0539">Nucleus</keyword>
<evidence type="ECO:0000313" key="8">
    <source>
        <dbReference type="WBParaSite" id="ACOC_0000442101-mRNA-1"/>
    </source>
</evidence>
<dbReference type="OrthoDB" id="329139at2759"/>
<accession>A0A0R3PJ24</accession>
<evidence type="ECO:0000313" key="7">
    <source>
        <dbReference type="Proteomes" id="UP000267027"/>
    </source>
</evidence>
<dbReference type="GO" id="GO:0002949">
    <property type="term" value="P:tRNA threonylcarbamoyladenosine modification"/>
    <property type="evidence" value="ECO:0007669"/>
    <property type="project" value="TreeGrafter"/>
</dbReference>
<dbReference type="STRING" id="334426.A0A0R3PJ24"/>
<evidence type="ECO:0000256" key="2">
    <source>
        <dbReference type="ARBA" id="ARBA00005546"/>
    </source>
</evidence>